<evidence type="ECO:0000313" key="4">
    <source>
        <dbReference type="Proteomes" id="UP000812287"/>
    </source>
</evidence>
<dbReference type="RefSeq" id="XP_043038879.1">
    <property type="nucleotide sequence ID" value="XM_043178296.1"/>
</dbReference>
<dbReference type="PANTHER" id="PTHR24092">
    <property type="entry name" value="PROBABLE PHOSPHOLIPID-TRANSPORTING ATPASE"/>
    <property type="match status" value="1"/>
</dbReference>
<gene>
    <name evidence="3" type="ORF">BT62DRAFT_1026273</name>
</gene>
<protein>
    <submittedName>
        <fullName evidence="3">Uncharacterized protein</fullName>
    </submittedName>
</protein>
<evidence type="ECO:0000313" key="3">
    <source>
        <dbReference type="EMBL" id="KAG7445379.1"/>
    </source>
</evidence>
<dbReference type="PANTHER" id="PTHR24092:SF180">
    <property type="entry name" value="PHOSPHOLIPID-TRANSPORTING ATPASE DNF1-RELATED"/>
    <property type="match status" value="1"/>
</dbReference>
<dbReference type="Proteomes" id="UP000812287">
    <property type="component" value="Unassembled WGS sequence"/>
</dbReference>
<name>A0A9P7VSS4_9AGAR</name>
<accession>A0A9P7VSS4</accession>
<proteinExistence type="predicted"/>
<sequence length="178" mass="19772">MRMAGKIGRDGQSTSATSVVLLLLRRLSSHNVVYLPRFMVSHMEGVTEAQRGAATREGNADPLDPRDLTEKLAALKQQMLSVMERTFKNRYLQPDKLTLVSPKLAQNLADRSSEQRGHLIAFFRALALCHTALSDKSEPQELPYHLDNKAESPDETALVAAARNVGFPFVKKSKDILT</sequence>
<dbReference type="EMBL" id="MU250537">
    <property type="protein sequence ID" value="KAG7445379.1"/>
    <property type="molecule type" value="Genomic_DNA"/>
</dbReference>
<dbReference type="GO" id="GO:0005886">
    <property type="term" value="C:plasma membrane"/>
    <property type="evidence" value="ECO:0007669"/>
    <property type="project" value="TreeGrafter"/>
</dbReference>
<reference evidence="3" key="1">
    <citation type="submission" date="2020-11" db="EMBL/GenBank/DDBJ databases">
        <title>Adaptations for nitrogen fixation in a non-lichenized fungal sporocarp promotes dispersal by wood-feeding termites.</title>
        <authorList>
            <consortium name="DOE Joint Genome Institute"/>
            <person name="Koch R.A."/>
            <person name="Yoon G."/>
            <person name="Arayal U."/>
            <person name="Lail K."/>
            <person name="Amirebrahimi M."/>
            <person name="Labutti K."/>
            <person name="Lipzen A."/>
            <person name="Riley R."/>
            <person name="Barry K."/>
            <person name="Henrissat B."/>
            <person name="Grigoriev I.V."/>
            <person name="Herr J.R."/>
            <person name="Aime M.C."/>
        </authorList>
    </citation>
    <scope>NUCLEOTIDE SEQUENCE</scope>
    <source>
        <strain evidence="3">MCA 3950</strain>
    </source>
</reference>
<dbReference type="GeneID" id="66100584"/>
<dbReference type="GO" id="GO:0045332">
    <property type="term" value="P:phospholipid translocation"/>
    <property type="evidence" value="ECO:0007669"/>
    <property type="project" value="TreeGrafter"/>
</dbReference>
<organism evidence="3 4">
    <name type="scientific">Guyanagaster necrorhizus</name>
    <dbReference type="NCBI Taxonomy" id="856835"/>
    <lineage>
        <taxon>Eukaryota</taxon>
        <taxon>Fungi</taxon>
        <taxon>Dikarya</taxon>
        <taxon>Basidiomycota</taxon>
        <taxon>Agaricomycotina</taxon>
        <taxon>Agaricomycetes</taxon>
        <taxon>Agaricomycetidae</taxon>
        <taxon>Agaricales</taxon>
        <taxon>Marasmiineae</taxon>
        <taxon>Physalacriaceae</taxon>
        <taxon>Guyanagaster</taxon>
    </lineage>
</organism>
<dbReference type="GO" id="GO:0140326">
    <property type="term" value="F:ATPase-coupled intramembrane lipid transporter activity"/>
    <property type="evidence" value="ECO:0007669"/>
    <property type="project" value="TreeGrafter"/>
</dbReference>
<dbReference type="Gene3D" id="3.40.1110.10">
    <property type="entry name" value="Calcium-transporting ATPase, cytoplasmic domain N"/>
    <property type="match status" value="1"/>
</dbReference>
<dbReference type="OrthoDB" id="377733at2759"/>
<evidence type="ECO:0000256" key="1">
    <source>
        <dbReference type="ARBA" id="ARBA00004308"/>
    </source>
</evidence>
<dbReference type="AlphaFoldDB" id="A0A9P7VSS4"/>
<keyword evidence="2" id="KW-0813">Transport</keyword>
<dbReference type="InterPro" id="IPR023299">
    <property type="entry name" value="ATPase_P-typ_cyto_dom_N"/>
</dbReference>
<evidence type="ECO:0000256" key="2">
    <source>
        <dbReference type="ARBA" id="ARBA00022448"/>
    </source>
</evidence>
<dbReference type="GO" id="GO:0000166">
    <property type="term" value="F:nucleotide binding"/>
    <property type="evidence" value="ECO:0007669"/>
    <property type="project" value="InterPro"/>
</dbReference>
<comment type="caution">
    <text evidence="3">The sequence shown here is derived from an EMBL/GenBank/DDBJ whole genome shotgun (WGS) entry which is preliminary data.</text>
</comment>
<keyword evidence="4" id="KW-1185">Reference proteome</keyword>
<comment type="subcellular location">
    <subcellularLocation>
        <location evidence="1">Endomembrane system</location>
    </subcellularLocation>
</comment>